<dbReference type="GO" id="GO:0006260">
    <property type="term" value="P:DNA replication"/>
    <property type="evidence" value="ECO:0007669"/>
    <property type="project" value="InterPro"/>
</dbReference>
<protein>
    <recommendedName>
        <fullName evidence="1">Replication factor-A protein 1 N-terminal domain-containing protein</fullName>
    </recommendedName>
</protein>
<comment type="caution">
    <text evidence="2">The sequence shown here is derived from an EMBL/GenBank/DDBJ whole genome shotgun (WGS) entry which is preliminary data.</text>
</comment>
<dbReference type="Pfam" id="PF04057">
    <property type="entry name" value="Rep-A_N"/>
    <property type="match status" value="1"/>
</dbReference>
<evidence type="ECO:0000313" key="3">
    <source>
        <dbReference type="Proteomes" id="UP000824469"/>
    </source>
</evidence>
<reference evidence="2 3" key="1">
    <citation type="journal article" date="2021" name="Nat. Plants">
        <title>The Taxus genome provides insights into paclitaxel biosynthesis.</title>
        <authorList>
            <person name="Xiong X."/>
            <person name="Gou J."/>
            <person name="Liao Q."/>
            <person name="Li Y."/>
            <person name="Zhou Q."/>
            <person name="Bi G."/>
            <person name="Li C."/>
            <person name="Du R."/>
            <person name="Wang X."/>
            <person name="Sun T."/>
            <person name="Guo L."/>
            <person name="Liang H."/>
            <person name="Lu P."/>
            <person name="Wu Y."/>
            <person name="Zhang Z."/>
            <person name="Ro D.K."/>
            <person name="Shang Y."/>
            <person name="Huang S."/>
            <person name="Yan J."/>
        </authorList>
    </citation>
    <scope>NUCLEOTIDE SEQUENCE [LARGE SCALE GENOMIC DNA]</scope>
    <source>
        <strain evidence="2">Ta-2019</strain>
    </source>
</reference>
<evidence type="ECO:0000259" key="1">
    <source>
        <dbReference type="Pfam" id="PF04057"/>
    </source>
</evidence>
<organism evidence="2 3">
    <name type="scientific">Taxus chinensis</name>
    <name type="common">Chinese yew</name>
    <name type="synonym">Taxus wallichiana var. chinensis</name>
    <dbReference type="NCBI Taxonomy" id="29808"/>
    <lineage>
        <taxon>Eukaryota</taxon>
        <taxon>Viridiplantae</taxon>
        <taxon>Streptophyta</taxon>
        <taxon>Embryophyta</taxon>
        <taxon>Tracheophyta</taxon>
        <taxon>Spermatophyta</taxon>
        <taxon>Pinopsida</taxon>
        <taxon>Pinidae</taxon>
        <taxon>Conifers II</taxon>
        <taxon>Cupressales</taxon>
        <taxon>Taxaceae</taxon>
        <taxon>Taxus</taxon>
    </lineage>
</organism>
<accession>A0AA38FNB2</accession>
<dbReference type="GO" id="GO:0003677">
    <property type="term" value="F:DNA binding"/>
    <property type="evidence" value="ECO:0007669"/>
    <property type="project" value="InterPro"/>
</dbReference>
<sequence length="94" mass="10113">MAKEMISSGAVEAMLAENPSPGESTDLVVQVLDLKPVGSTNTRFTFMANDGKMKVKAMLPTAIAGEVTSGKLHNFGLIRILDYTCNTIQNQPQK</sequence>
<dbReference type="Proteomes" id="UP000824469">
    <property type="component" value="Unassembled WGS sequence"/>
</dbReference>
<dbReference type="OMA" id="FNSYAML"/>
<gene>
    <name evidence="2" type="ORF">KI387_035217</name>
</gene>
<dbReference type="InterPro" id="IPR012340">
    <property type="entry name" value="NA-bd_OB-fold"/>
</dbReference>
<name>A0AA38FNB2_TAXCH</name>
<dbReference type="InterPro" id="IPR007199">
    <property type="entry name" value="Rep_factor-A_N"/>
</dbReference>
<feature type="domain" description="Replication factor-A protein 1 N-terminal" evidence="1">
    <location>
        <begin position="6"/>
        <end position="90"/>
    </location>
</feature>
<keyword evidence="3" id="KW-1185">Reference proteome</keyword>
<dbReference type="EMBL" id="JAHRHJ020000007">
    <property type="protein sequence ID" value="KAH9307306.1"/>
    <property type="molecule type" value="Genomic_DNA"/>
</dbReference>
<dbReference type="AlphaFoldDB" id="A0AA38FNB2"/>
<dbReference type="SUPFAM" id="SSF50249">
    <property type="entry name" value="Nucleic acid-binding proteins"/>
    <property type="match status" value="1"/>
</dbReference>
<dbReference type="Gene3D" id="2.40.50.140">
    <property type="entry name" value="Nucleic acid-binding proteins"/>
    <property type="match status" value="1"/>
</dbReference>
<dbReference type="GO" id="GO:0005634">
    <property type="term" value="C:nucleus"/>
    <property type="evidence" value="ECO:0007669"/>
    <property type="project" value="InterPro"/>
</dbReference>
<evidence type="ECO:0000313" key="2">
    <source>
        <dbReference type="EMBL" id="KAH9307306.1"/>
    </source>
</evidence>
<proteinExistence type="predicted"/>